<comment type="similarity">
    <text evidence="7 8">Belongs to the PINc/VapC protein family.</text>
</comment>
<evidence type="ECO:0000256" key="9">
    <source>
        <dbReference type="SAM" id="Phobius"/>
    </source>
</evidence>
<evidence type="ECO:0000256" key="2">
    <source>
        <dbReference type="ARBA" id="ARBA00022649"/>
    </source>
</evidence>
<dbReference type="EC" id="3.1.-.-" evidence="8"/>
<keyword evidence="2 8" id="KW-1277">Toxin-antitoxin system</keyword>
<evidence type="ECO:0000256" key="5">
    <source>
        <dbReference type="ARBA" id="ARBA00022801"/>
    </source>
</evidence>
<feature type="domain" description="PIN" evidence="10">
    <location>
        <begin position="8"/>
        <end position="123"/>
    </location>
</feature>
<dbReference type="SUPFAM" id="SSF88723">
    <property type="entry name" value="PIN domain-like"/>
    <property type="match status" value="1"/>
</dbReference>
<protein>
    <recommendedName>
        <fullName evidence="8">Ribonuclease VapC</fullName>
        <shortName evidence="8">RNase VapC</shortName>
        <ecNumber evidence="8">3.1.-.-</ecNumber>
    </recommendedName>
    <alternativeName>
        <fullName evidence="8">Toxin VapC</fullName>
    </alternativeName>
</protein>
<comment type="cofactor">
    <cofactor evidence="1 8">
        <name>Mg(2+)</name>
        <dbReference type="ChEBI" id="CHEBI:18420"/>
    </cofactor>
</comment>
<evidence type="ECO:0000313" key="11">
    <source>
        <dbReference type="EMBL" id="RPF46637.1"/>
    </source>
</evidence>
<keyword evidence="9" id="KW-1133">Transmembrane helix</keyword>
<keyword evidence="8" id="KW-0800">Toxin</keyword>
<dbReference type="Pfam" id="PF01850">
    <property type="entry name" value="PIN"/>
    <property type="match status" value="1"/>
</dbReference>
<evidence type="ECO:0000256" key="8">
    <source>
        <dbReference type="HAMAP-Rule" id="MF_00265"/>
    </source>
</evidence>
<evidence type="ECO:0000256" key="1">
    <source>
        <dbReference type="ARBA" id="ARBA00001946"/>
    </source>
</evidence>
<dbReference type="InterPro" id="IPR002716">
    <property type="entry name" value="PIN_dom"/>
</dbReference>
<dbReference type="GO" id="GO:0004540">
    <property type="term" value="F:RNA nuclease activity"/>
    <property type="evidence" value="ECO:0007669"/>
    <property type="project" value="InterPro"/>
</dbReference>
<evidence type="ECO:0000256" key="6">
    <source>
        <dbReference type="ARBA" id="ARBA00022842"/>
    </source>
</evidence>
<dbReference type="GO" id="GO:0016787">
    <property type="term" value="F:hydrolase activity"/>
    <property type="evidence" value="ECO:0007669"/>
    <property type="project" value="UniProtKB-KW"/>
</dbReference>
<dbReference type="HAMAP" id="MF_00265">
    <property type="entry name" value="VapC_Nob1"/>
    <property type="match status" value="1"/>
</dbReference>
<comment type="function">
    <text evidence="8">Toxic component of a toxin-antitoxin (TA) system. An RNase.</text>
</comment>
<dbReference type="GO" id="GO:0000287">
    <property type="term" value="F:magnesium ion binding"/>
    <property type="evidence" value="ECO:0007669"/>
    <property type="project" value="UniProtKB-UniRule"/>
</dbReference>
<evidence type="ECO:0000259" key="10">
    <source>
        <dbReference type="Pfam" id="PF01850"/>
    </source>
</evidence>
<dbReference type="Gene3D" id="3.40.50.1010">
    <property type="entry name" value="5'-nuclease"/>
    <property type="match status" value="1"/>
</dbReference>
<sequence length="146" mass="16397">MNGKQLFIVDTSTWVLALRKDGSSEAAAWLHNALDREEVVLVPLVKVELLLGARDEAHYASLKQELDALSQLPSSDAVYEEAASLAFNLRRKGCTIPLIDVLIAAFAIVYSCMLVHHDRHYELIREKLPDCNLQTLPVPDFNKKQQ</sequence>
<evidence type="ECO:0000256" key="4">
    <source>
        <dbReference type="ARBA" id="ARBA00022723"/>
    </source>
</evidence>
<feature type="transmembrane region" description="Helical" evidence="9">
    <location>
        <begin position="96"/>
        <end position="115"/>
    </location>
</feature>
<dbReference type="RefSeq" id="WP_170157709.1">
    <property type="nucleotide sequence ID" value="NZ_RKRE01000002.1"/>
</dbReference>
<comment type="caution">
    <text evidence="11">The sequence shown here is derived from an EMBL/GenBank/DDBJ whole genome shotgun (WGS) entry which is preliminary data.</text>
</comment>
<feature type="binding site" evidence="8">
    <location>
        <position position="10"/>
    </location>
    <ligand>
        <name>Mg(2+)</name>
        <dbReference type="ChEBI" id="CHEBI:18420"/>
    </ligand>
</feature>
<evidence type="ECO:0000256" key="7">
    <source>
        <dbReference type="ARBA" id="ARBA00038093"/>
    </source>
</evidence>
<evidence type="ECO:0000313" key="12">
    <source>
        <dbReference type="Proteomes" id="UP000282654"/>
    </source>
</evidence>
<dbReference type="GO" id="GO:0090729">
    <property type="term" value="F:toxin activity"/>
    <property type="evidence" value="ECO:0007669"/>
    <property type="project" value="UniProtKB-KW"/>
</dbReference>
<gene>
    <name evidence="8" type="primary">vapC</name>
    <name evidence="11" type="ORF">EDD75_0887</name>
</gene>
<reference evidence="11 12" key="1">
    <citation type="submission" date="2018-11" db="EMBL/GenBank/DDBJ databases">
        <title>Genomic Encyclopedia of Type Strains, Phase IV (KMG-IV): sequencing the most valuable type-strain genomes for metagenomic binning, comparative biology and taxonomic classification.</title>
        <authorList>
            <person name="Goeker M."/>
        </authorList>
    </citation>
    <scope>NUCLEOTIDE SEQUENCE [LARGE SCALE GENOMIC DNA]</scope>
    <source>
        <strain evidence="11 12">DSM 102936</strain>
    </source>
</reference>
<name>A0A3N5AP96_9THEO</name>
<feature type="binding site" evidence="8">
    <location>
        <position position="100"/>
    </location>
    <ligand>
        <name>Mg(2+)</name>
        <dbReference type="ChEBI" id="CHEBI:18420"/>
    </ligand>
</feature>
<dbReference type="PANTHER" id="PTHR33653:SF1">
    <property type="entry name" value="RIBONUCLEASE VAPC2"/>
    <property type="match status" value="1"/>
</dbReference>
<proteinExistence type="inferred from homology"/>
<keyword evidence="6 8" id="KW-0460">Magnesium</keyword>
<keyword evidence="12" id="KW-1185">Reference proteome</keyword>
<keyword evidence="9" id="KW-0812">Transmembrane</keyword>
<dbReference type="InterPro" id="IPR050556">
    <property type="entry name" value="Type_II_TA_system_RNase"/>
</dbReference>
<dbReference type="InterPro" id="IPR022907">
    <property type="entry name" value="VapC_family"/>
</dbReference>
<keyword evidence="4 8" id="KW-0479">Metal-binding</keyword>
<dbReference type="PANTHER" id="PTHR33653">
    <property type="entry name" value="RIBONUCLEASE VAPC2"/>
    <property type="match status" value="1"/>
</dbReference>
<dbReference type="Proteomes" id="UP000282654">
    <property type="component" value="Unassembled WGS sequence"/>
</dbReference>
<keyword evidence="3 8" id="KW-0540">Nuclease</keyword>
<evidence type="ECO:0000256" key="3">
    <source>
        <dbReference type="ARBA" id="ARBA00022722"/>
    </source>
</evidence>
<dbReference type="EMBL" id="RKRE01000002">
    <property type="protein sequence ID" value="RPF46637.1"/>
    <property type="molecule type" value="Genomic_DNA"/>
</dbReference>
<dbReference type="AlphaFoldDB" id="A0A3N5AP96"/>
<keyword evidence="5 8" id="KW-0378">Hydrolase</keyword>
<organism evidence="11 12">
    <name type="scientific">Thermodesulfitimonas autotrophica</name>
    <dbReference type="NCBI Taxonomy" id="1894989"/>
    <lineage>
        <taxon>Bacteria</taxon>
        <taxon>Bacillati</taxon>
        <taxon>Bacillota</taxon>
        <taxon>Clostridia</taxon>
        <taxon>Thermoanaerobacterales</taxon>
        <taxon>Thermoanaerobacteraceae</taxon>
        <taxon>Thermodesulfitimonas</taxon>
    </lineage>
</organism>
<accession>A0A3N5AP96</accession>
<dbReference type="InterPro" id="IPR029060">
    <property type="entry name" value="PIN-like_dom_sf"/>
</dbReference>
<keyword evidence="9" id="KW-0472">Membrane</keyword>